<protein>
    <submittedName>
        <fullName evidence="2">Uncharacterized protein</fullName>
    </submittedName>
</protein>
<feature type="region of interest" description="Disordered" evidence="1">
    <location>
        <begin position="51"/>
        <end position="75"/>
    </location>
</feature>
<sequence length="75" mass="8098">MAWIWSEAVAAAAHDQGGFSRSLTSEWARSSAAWRVPEGVTAIDVALALREGRQPKDLNPPESSSREEVGEFLAS</sequence>
<dbReference type="AlphaFoldDB" id="A0A3B0SNC9"/>
<evidence type="ECO:0000313" key="2">
    <source>
        <dbReference type="EMBL" id="VAW07781.1"/>
    </source>
</evidence>
<evidence type="ECO:0000256" key="1">
    <source>
        <dbReference type="SAM" id="MobiDB-lite"/>
    </source>
</evidence>
<proteinExistence type="predicted"/>
<reference evidence="2" key="1">
    <citation type="submission" date="2018-06" db="EMBL/GenBank/DDBJ databases">
        <authorList>
            <person name="Zhirakovskaya E."/>
        </authorList>
    </citation>
    <scope>NUCLEOTIDE SEQUENCE</scope>
</reference>
<accession>A0A3B0SNC9</accession>
<dbReference type="EMBL" id="UOEK01000417">
    <property type="protein sequence ID" value="VAW07781.1"/>
    <property type="molecule type" value="Genomic_DNA"/>
</dbReference>
<gene>
    <name evidence="2" type="ORF">MNBD_ACTINO02-1280</name>
</gene>
<organism evidence="2">
    <name type="scientific">hydrothermal vent metagenome</name>
    <dbReference type="NCBI Taxonomy" id="652676"/>
    <lineage>
        <taxon>unclassified sequences</taxon>
        <taxon>metagenomes</taxon>
        <taxon>ecological metagenomes</taxon>
    </lineage>
</organism>
<name>A0A3B0SNC9_9ZZZZ</name>